<organism evidence="2">
    <name type="scientific">Arundo donax</name>
    <name type="common">Giant reed</name>
    <name type="synonym">Donax arundinaceus</name>
    <dbReference type="NCBI Taxonomy" id="35708"/>
    <lineage>
        <taxon>Eukaryota</taxon>
        <taxon>Viridiplantae</taxon>
        <taxon>Streptophyta</taxon>
        <taxon>Embryophyta</taxon>
        <taxon>Tracheophyta</taxon>
        <taxon>Spermatophyta</taxon>
        <taxon>Magnoliopsida</taxon>
        <taxon>Liliopsida</taxon>
        <taxon>Poales</taxon>
        <taxon>Poaceae</taxon>
        <taxon>PACMAD clade</taxon>
        <taxon>Arundinoideae</taxon>
        <taxon>Arundineae</taxon>
        <taxon>Arundo</taxon>
    </lineage>
</organism>
<evidence type="ECO:0000313" key="2">
    <source>
        <dbReference type="EMBL" id="JAD97545.1"/>
    </source>
</evidence>
<reference evidence="2" key="2">
    <citation type="journal article" date="2015" name="Data Brief">
        <title>Shoot transcriptome of the giant reed, Arundo donax.</title>
        <authorList>
            <person name="Barrero R.A."/>
            <person name="Guerrero F.D."/>
            <person name="Moolhuijzen P."/>
            <person name="Goolsby J.A."/>
            <person name="Tidwell J."/>
            <person name="Bellgard S.E."/>
            <person name="Bellgard M.I."/>
        </authorList>
    </citation>
    <scope>NUCLEOTIDE SEQUENCE</scope>
    <source>
        <tissue evidence="2">Shoot tissue taken approximately 20 cm above the soil surface</tissue>
    </source>
</reference>
<keyword evidence="1" id="KW-0812">Transmembrane</keyword>
<protein>
    <submittedName>
        <fullName evidence="2">Uncharacterized protein</fullName>
    </submittedName>
</protein>
<reference evidence="2" key="1">
    <citation type="submission" date="2014-09" db="EMBL/GenBank/DDBJ databases">
        <authorList>
            <person name="Magalhaes I.L.F."/>
            <person name="Oliveira U."/>
            <person name="Santos F.R."/>
            <person name="Vidigal T.H.D.A."/>
            <person name="Brescovit A.D."/>
            <person name="Santos A.J."/>
        </authorList>
    </citation>
    <scope>NUCLEOTIDE SEQUENCE</scope>
    <source>
        <tissue evidence="2">Shoot tissue taken approximately 20 cm above the soil surface</tissue>
    </source>
</reference>
<dbReference type="AlphaFoldDB" id="A0A0A9EI70"/>
<feature type="transmembrane region" description="Helical" evidence="1">
    <location>
        <begin position="21"/>
        <end position="44"/>
    </location>
</feature>
<evidence type="ECO:0000256" key="1">
    <source>
        <dbReference type="SAM" id="Phobius"/>
    </source>
</evidence>
<dbReference type="EMBL" id="GBRH01200350">
    <property type="protein sequence ID" value="JAD97545.1"/>
    <property type="molecule type" value="Transcribed_RNA"/>
</dbReference>
<keyword evidence="1" id="KW-1133">Transmembrane helix</keyword>
<name>A0A0A9EI70_ARUDO</name>
<keyword evidence="1" id="KW-0472">Membrane</keyword>
<sequence>MSGKWETEKMRATEDYNELKIALFHIGFFLSTGAVFMLLSFPAYPNGSRSFAGRLRWSPSSRPPLSSGGIRWSGPQ</sequence>
<proteinExistence type="predicted"/>
<accession>A0A0A9EI70</accession>